<dbReference type="InterPro" id="IPR051172">
    <property type="entry name" value="Chlamydia_OmcB"/>
</dbReference>
<dbReference type="InterPro" id="IPR013783">
    <property type="entry name" value="Ig-like_fold"/>
</dbReference>
<dbReference type="RefSeq" id="WP_092100407.1">
    <property type="nucleotide sequence ID" value="NZ_FOOT01000003.1"/>
</dbReference>
<dbReference type="InterPro" id="IPR026341">
    <property type="entry name" value="T9SS_type_B"/>
</dbReference>
<dbReference type="STRING" id="1436961.SAMN05421739_1037"/>
<feature type="domain" description="PKD-like" evidence="6">
    <location>
        <begin position="794"/>
        <end position="860"/>
    </location>
</feature>
<dbReference type="Pfam" id="PF01345">
    <property type="entry name" value="DUF11"/>
    <property type="match status" value="2"/>
</dbReference>
<proteinExistence type="inferred from homology"/>
<feature type="domain" description="PKD-like" evidence="6">
    <location>
        <begin position="1045"/>
        <end position="1119"/>
    </location>
</feature>
<organism evidence="7 8">
    <name type="scientific">Pontibacter chinhatensis</name>
    <dbReference type="NCBI Taxonomy" id="1436961"/>
    <lineage>
        <taxon>Bacteria</taxon>
        <taxon>Pseudomonadati</taxon>
        <taxon>Bacteroidota</taxon>
        <taxon>Cytophagia</taxon>
        <taxon>Cytophagales</taxon>
        <taxon>Hymenobacteraceae</taxon>
        <taxon>Pontibacter</taxon>
    </lineage>
</organism>
<dbReference type="EMBL" id="FOOT01000003">
    <property type="protein sequence ID" value="SFG60790.1"/>
    <property type="molecule type" value="Genomic_DNA"/>
</dbReference>
<feature type="compositionally biased region" description="Acidic residues" evidence="3">
    <location>
        <begin position="500"/>
        <end position="514"/>
    </location>
</feature>
<evidence type="ECO:0000313" key="7">
    <source>
        <dbReference type="EMBL" id="SFG60790.1"/>
    </source>
</evidence>
<feature type="region of interest" description="Disordered" evidence="3">
    <location>
        <begin position="458"/>
        <end position="514"/>
    </location>
</feature>
<evidence type="ECO:0000259" key="5">
    <source>
        <dbReference type="Pfam" id="PF01345"/>
    </source>
</evidence>
<feature type="compositionally biased region" description="Low complexity" evidence="3">
    <location>
        <begin position="459"/>
        <end position="499"/>
    </location>
</feature>
<dbReference type="Pfam" id="PF19408">
    <property type="entry name" value="PKD_6"/>
    <property type="match status" value="9"/>
</dbReference>
<feature type="domain" description="PKD-like" evidence="6">
    <location>
        <begin position="1210"/>
        <end position="1287"/>
    </location>
</feature>
<feature type="domain" description="PKD-like" evidence="6">
    <location>
        <begin position="874"/>
        <end position="948"/>
    </location>
</feature>
<dbReference type="Pfam" id="PF11999">
    <property type="entry name" value="Ice_binding"/>
    <property type="match status" value="1"/>
</dbReference>
<evidence type="ECO:0000256" key="1">
    <source>
        <dbReference type="ARBA" id="ARBA00005445"/>
    </source>
</evidence>
<accession>A0A1I2T7L2</accession>
<name>A0A1I2T7L2_9BACT</name>
<feature type="domain" description="DUF11" evidence="5">
    <location>
        <begin position="238"/>
        <end position="351"/>
    </location>
</feature>
<dbReference type="NCBIfam" id="TIGR01451">
    <property type="entry name" value="B_ant_repeat"/>
    <property type="match status" value="2"/>
</dbReference>
<feature type="chain" id="PRO_5011767481" evidence="4">
    <location>
        <begin position="22"/>
        <end position="1383"/>
    </location>
</feature>
<dbReference type="InterPro" id="IPR021884">
    <property type="entry name" value="Ice-bd_prot"/>
</dbReference>
<feature type="domain" description="PKD-like" evidence="6">
    <location>
        <begin position="1129"/>
        <end position="1200"/>
    </location>
</feature>
<dbReference type="NCBIfam" id="TIGR04131">
    <property type="entry name" value="Bac_Flav_CTERM"/>
    <property type="match status" value="1"/>
</dbReference>
<dbReference type="Gene3D" id="2.60.40.10">
    <property type="entry name" value="Immunoglobulins"/>
    <property type="match status" value="2"/>
</dbReference>
<feature type="domain" description="PKD-like" evidence="6">
    <location>
        <begin position="957"/>
        <end position="1035"/>
    </location>
</feature>
<keyword evidence="8" id="KW-1185">Reference proteome</keyword>
<comment type="similarity">
    <text evidence="1">Belongs to the ice-binding protein family.</text>
</comment>
<evidence type="ECO:0000259" key="6">
    <source>
        <dbReference type="Pfam" id="PF19408"/>
    </source>
</evidence>
<dbReference type="PANTHER" id="PTHR34819:SF3">
    <property type="entry name" value="CELL SURFACE PROTEIN"/>
    <property type="match status" value="1"/>
</dbReference>
<feature type="signal peptide" evidence="4">
    <location>
        <begin position="1"/>
        <end position="21"/>
    </location>
</feature>
<protein>
    <submittedName>
        <fullName evidence="7">Conserved repeat domain-containing protein/gliding motility-associated C-terminal domain-containing protein</fullName>
    </submittedName>
</protein>
<evidence type="ECO:0000256" key="4">
    <source>
        <dbReference type="SAM" id="SignalP"/>
    </source>
</evidence>
<evidence type="ECO:0000256" key="3">
    <source>
        <dbReference type="SAM" id="MobiDB-lite"/>
    </source>
</evidence>
<dbReference type="PANTHER" id="PTHR34819">
    <property type="entry name" value="LARGE CYSTEINE-RICH PERIPLASMIC PROTEIN OMCB"/>
    <property type="match status" value="1"/>
</dbReference>
<dbReference type="Proteomes" id="UP000198724">
    <property type="component" value="Unassembled WGS sequence"/>
</dbReference>
<dbReference type="InterPro" id="IPR047589">
    <property type="entry name" value="DUF11_rpt"/>
</dbReference>
<keyword evidence="2 4" id="KW-0732">Signal</keyword>
<dbReference type="InterPro" id="IPR001434">
    <property type="entry name" value="OmcB-like_DUF11"/>
</dbReference>
<gene>
    <name evidence="7" type="ORF">SAMN05421739_1037</name>
</gene>
<dbReference type="InterPro" id="IPR045829">
    <property type="entry name" value="PKD_6"/>
</dbReference>
<feature type="domain" description="PKD-like" evidence="6">
    <location>
        <begin position="700"/>
        <end position="778"/>
    </location>
</feature>
<evidence type="ECO:0000256" key="2">
    <source>
        <dbReference type="ARBA" id="ARBA00022729"/>
    </source>
</evidence>
<feature type="domain" description="PKD-like" evidence="6">
    <location>
        <begin position="530"/>
        <end position="605"/>
    </location>
</feature>
<evidence type="ECO:0000313" key="8">
    <source>
        <dbReference type="Proteomes" id="UP000198724"/>
    </source>
</evidence>
<dbReference type="Pfam" id="PF13585">
    <property type="entry name" value="CHU_C"/>
    <property type="match status" value="1"/>
</dbReference>
<feature type="domain" description="DUF11" evidence="5">
    <location>
        <begin position="355"/>
        <end position="462"/>
    </location>
</feature>
<sequence>MIKHLLLTFLLLTGSITLSLAQEPGIDINLGRATTFSALANKKIVFKGPGITKIQGNIGVSPNRTVEGEQFADVLGRKERNTDLAKAGMENANRIYNELWALVPTLEYAPNYELGNNNSVGPGIHRFSTNTLLNGTLRLDGQADINSKFIFVVDGDFISNSGSIQFSDMGASAKNVYWIVNGSATIGAGSSFQGNIIATGDITFHNRAALVGRAFSLKGTIYFDENSTAMPIIVETNLEVKKDVEYSEVTLGAKVTYTIEATNRGLGEAMHVMVNEEIPAGLRFVRVISATRGTYDPVAHQWFIGDMKVGPTEVLKLEFEIVSTGNIKNKVIIIGDNPDPIPDDDEDEAEVVLPDLGVTKQLLDPKQTYYVGDFVNYRITLTNYADEAEEHVYVRERLPQGLEFVGYTASTGVYNKESGIFYVPSVAGNSTVTLTIRARIVKPGEIRNIVSIIAKDVVPTDPTKPTDPTNPNNPTDPTDPNNPGNPTDPNNPGNPTNPGDYEDSDPDNDDDDVVIPEVKCNPELAVAIQTAPATACASATNLTFTAASEVIGGTYTWQLPQGWSFAAGSDRNSKQIIVNAGPASGKQTVKVTVKDQCGKTASAEVVVNVTGAPVAPAITGNDAVCFNGTVTLAAGESAETLTYEWTVTANLEIVGASNGASVGVKAKEGNLLGGTVTLKVTNSCGFSSTKTKAIKVTPAPAAPTAILGDMDVCASKQLKLSTTAVAGATSYTWVLPQGWQFAPGSATDAREVTVVVGGASGEKEVSVKANNACGSSEAFTRKIRVNEAPTIDNFTLTGKETACQNETIEFVAKVLPGAEYKFAVSGGLQIVSQAGNKVVVRAGATNGTVSVTVTDFCGNALTISKEVAVTPTLAAPTISGESNVCQNSTGNVYTAPAYEGTVTYKWTANGGLTITSGAAAARVEVSAGATGGTLTLEVSNGCFTVKTSKTIGINPLPQAPASISGASKVCAGSQQTYTAAAVTGATSYNWSLPAGWVVVAGENERTVTVTVGNASGKVSAKAANACGSSVQAASIDVTVNDVLAAPAISGSNGACIGAELTYTIPAVSGATGYQWSVPETWKLKSGQNTTSIVVVVGDKAGNIKVAVRNECGLGAEATKAVAPALAPAAPVVAGNRDVCEYTQQLTYTISNAEEGATYTWSLPQGWSFEGGNTGTSVTVNAGSTSGAITVVGTNSCGTSEGKFDIVVFTPPVTPGQIADKSNVCDGLVFSIEPVAGATGYTWTVSSGFTITSGQGTTSIKVKADRPDLQGTVTVVADNGPCSSMEASAPVDAAKADGNLDFPKAFSPNGDGKNDNWHIRNLEKFPTNEVTIFNRWGSEVYKTKGYQNNWNGKGLEQGTYFYKVRVTLCDGVVKEYTGYTTIFR</sequence>
<dbReference type="OrthoDB" id="2582440at2"/>
<feature type="domain" description="PKD-like" evidence="6">
    <location>
        <begin position="615"/>
        <end position="691"/>
    </location>
</feature>
<reference evidence="8" key="1">
    <citation type="submission" date="2016-10" db="EMBL/GenBank/DDBJ databases">
        <authorList>
            <person name="Varghese N."/>
            <person name="Submissions S."/>
        </authorList>
    </citation>
    <scope>NUCLEOTIDE SEQUENCE [LARGE SCALE GENOMIC DNA]</scope>
    <source>
        <strain evidence="8">LP51</strain>
    </source>
</reference>